<gene>
    <name evidence="2" type="ORF">BaRGS_00014344</name>
</gene>
<evidence type="ECO:0000256" key="1">
    <source>
        <dbReference type="SAM" id="MobiDB-lite"/>
    </source>
</evidence>
<sequence>MPGTEDSDDRSPRTVTVHQAHSSRDRLLAECLLDQVPSSVALTELLDGSSAHIRTYPRMQSPAEFQSLCFDTLRYPLWLDASVTRFPCHLKMDGQRLAQASLDPKSTGNLSQDTHHAPDVPVNQRAPALWQSVPFAELSAFRVPKGKMGVACMTFHAVQSHVTCSVLISDNPG</sequence>
<organism evidence="2 3">
    <name type="scientific">Batillaria attramentaria</name>
    <dbReference type="NCBI Taxonomy" id="370345"/>
    <lineage>
        <taxon>Eukaryota</taxon>
        <taxon>Metazoa</taxon>
        <taxon>Spiralia</taxon>
        <taxon>Lophotrochozoa</taxon>
        <taxon>Mollusca</taxon>
        <taxon>Gastropoda</taxon>
        <taxon>Caenogastropoda</taxon>
        <taxon>Sorbeoconcha</taxon>
        <taxon>Cerithioidea</taxon>
        <taxon>Batillariidae</taxon>
        <taxon>Batillaria</taxon>
    </lineage>
</organism>
<comment type="caution">
    <text evidence="2">The sequence shown here is derived from an EMBL/GenBank/DDBJ whole genome shotgun (WGS) entry which is preliminary data.</text>
</comment>
<name>A0ABD0L547_9CAEN</name>
<dbReference type="AlphaFoldDB" id="A0ABD0L547"/>
<dbReference type="Proteomes" id="UP001519460">
    <property type="component" value="Unassembled WGS sequence"/>
</dbReference>
<evidence type="ECO:0000313" key="3">
    <source>
        <dbReference type="Proteomes" id="UP001519460"/>
    </source>
</evidence>
<protein>
    <submittedName>
        <fullName evidence="2">Uncharacterized protein</fullName>
    </submittedName>
</protein>
<evidence type="ECO:0000313" key="2">
    <source>
        <dbReference type="EMBL" id="KAK7494452.1"/>
    </source>
</evidence>
<feature type="non-terminal residue" evidence="2">
    <location>
        <position position="173"/>
    </location>
</feature>
<feature type="region of interest" description="Disordered" evidence="1">
    <location>
        <begin position="1"/>
        <end position="21"/>
    </location>
</feature>
<keyword evidence="3" id="KW-1185">Reference proteome</keyword>
<proteinExistence type="predicted"/>
<dbReference type="EMBL" id="JACVVK020000083">
    <property type="protein sequence ID" value="KAK7494452.1"/>
    <property type="molecule type" value="Genomic_DNA"/>
</dbReference>
<reference evidence="2 3" key="1">
    <citation type="journal article" date="2023" name="Sci. Data">
        <title>Genome assembly of the Korean intertidal mud-creeper Batillaria attramentaria.</title>
        <authorList>
            <person name="Patra A.K."/>
            <person name="Ho P.T."/>
            <person name="Jun S."/>
            <person name="Lee S.J."/>
            <person name="Kim Y."/>
            <person name="Won Y.J."/>
        </authorList>
    </citation>
    <scope>NUCLEOTIDE SEQUENCE [LARGE SCALE GENOMIC DNA]</scope>
    <source>
        <strain evidence="2">Wonlab-2016</strain>
    </source>
</reference>
<accession>A0ABD0L547</accession>